<feature type="compositionally biased region" description="Polar residues" evidence="1">
    <location>
        <begin position="327"/>
        <end position="341"/>
    </location>
</feature>
<evidence type="ECO:0000259" key="2">
    <source>
        <dbReference type="Pfam" id="PF10680"/>
    </source>
</evidence>
<dbReference type="AlphaFoldDB" id="A0A6A5WI99"/>
<gene>
    <name evidence="3" type="ORF">P154DRAFT_406621</name>
</gene>
<proteinExistence type="predicted"/>
<dbReference type="EMBL" id="ML977587">
    <property type="protein sequence ID" value="KAF2000654.1"/>
    <property type="molecule type" value="Genomic_DNA"/>
</dbReference>
<feature type="non-terminal residue" evidence="3">
    <location>
        <position position="1"/>
    </location>
</feature>
<feature type="non-terminal residue" evidence="3">
    <location>
        <position position="510"/>
    </location>
</feature>
<organism evidence="3 4">
    <name type="scientific">Amniculicola lignicola CBS 123094</name>
    <dbReference type="NCBI Taxonomy" id="1392246"/>
    <lineage>
        <taxon>Eukaryota</taxon>
        <taxon>Fungi</taxon>
        <taxon>Dikarya</taxon>
        <taxon>Ascomycota</taxon>
        <taxon>Pezizomycotina</taxon>
        <taxon>Dothideomycetes</taxon>
        <taxon>Pleosporomycetidae</taxon>
        <taxon>Pleosporales</taxon>
        <taxon>Amniculicolaceae</taxon>
        <taxon>Amniculicola</taxon>
    </lineage>
</organism>
<sequence length="510" mass="56775">ESENELSNDSEDVLAPGDQERRPNRFTGPAATWRRHTAAERRIAAALDQAESGDLAAHLYNAHALKRRARLPPAQLVEIKDWQGKDAWLRRGDDLQFTDEAGDVQTELVPFKRWTAWPLPPTNVPASNERFGRRGSNEAGDGWVIGGLGEQEPGDELREEVLALFLRLAKEKWEARQPEDGSDVQNDSRKTRSKFKTDEAAKDVDPDIEMGDADSIKEDSATQSEQEGNKNQVPDRRTLRHQEKSTAKPTFLADDDKARRILDPSINSLLAHLDNVAGALRCTRQNHYGRWGAHGYTSGSEMTSDTEPPTPGLEVHSWAKSGPSRRAQLQANSRARSTSRPTSKRQKTLPLDWSEVLGAAASRGWNEQALARTAQRCAALFGESMTFRSFDESLATKGIPDAVHYTPTAISPSNVLGNCNIAAPKRPFFGVGTLRCPHSDCWAHGKDYFPIPYRVIEHCQRVHGYDPRTNDSDNEERMVGGVHKDGFLEPINAQQGWLGQGRAKKKLQKV</sequence>
<dbReference type="InterPro" id="IPR019622">
    <property type="entry name" value="Rrn9_dom"/>
</dbReference>
<keyword evidence="4" id="KW-1185">Reference proteome</keyword>
<evidence type="ECO:0000256" key="1">
    <source>
        <dbReference type="SAM" id="MobiDB-lite"/>
    </source>
</evidence>
<feature type="compositionally biased region" description="Basic and acidic residues" evidence="1">
    <location>
        <begin position="233"/>
        <end position="246"/>
    </location>
</feature>
<name>A0A6A5WI99_9PLEO</name>
<feature type="domain" description="Rrn9" evidence="2">
    <location>
        <begin position="47"/>
        <end position="131"/>
    </location>
</feature>
<feature type="compositionally biased region" description="Polar residues" evidence="1">
    <location>
        <begin position="297"/>
        <end position="307"/>
    </location>
</feature>
<evidence type="ECO:0000313" key="4">
    <source>
        <dbReference type="Proteomes" id="UP000799779"/>
    </source>
</evidence>
<feature type="region of interest" description="Disordered" evidence="1">
    <location>
        <begin position="174"/>
        <end position="252"/>
    </location>
</feature>
<feature type="compositionally biased region" description="Polar residues" evidence="1">
    <location>
        <begin position="221"/>
        <end position="232"/>
    </location>
</feature>
<dbReference type="OrthoDB" id="5412288at2759"/>
<protein>
    <recommendedName>
        <fullName evidence="2">Rrn9 domain-containing protein</fullName>
    </recommendedName>
</protein>
<accession>A0A6A5WI99</accession>
<dbReference type="Proteomes" id="UP000799779">
    <property type="component" value="Unassembled WGS sequence"/>
</dbReference>
<feature type="region of interest" description="Disordered" evidence="1">
    <location>
        <begin position="297"/>
        <end position="348"/>
    </location>
</feature>
<feature type="compositionally biased region" description="Basic and acidic residues" evidence="1">
    <location>
        <begin position="186"/>
        <end position="205"/>
    </location>
</feature>
<reference evidence="3" key="1">
    <citation type="journal article" date="2020" name="Stud. Mycol.">
        <title>101 Dothideomycetes genomes: a test case for predicting lifestyles and emergence of pathogens.</title>
        <authorList>
            <person name="Haridas S."/>
            <person name="Albert R."/>
            <person name="Binder M."/>
            <person name="Bloem J."/>
            <person name="Labutti K."/>
            <person name="Salamov A."/>
            <person name="Andreopoulos B."/>
            <person name="Baker S."/>
            <person name="Barry K."/>
            <person name="Bills G."/>
            <person name="Bluhm B."/>
            <person name="Cannon C."/>
            <person name="Castanera R."/>
            <person name="Culley D."/>
            <person name="Daum C."/>
            <person name="Ezra D."/>
            <person name="Gonzalez J."/>
            <person name="Henrissat B."/>
            <person name="Kuo A."/>
            <person name="Liang C."/>
            <person name="Lipzen A."/>
            <person name="Lutzoni F."/>
            <person name="Magnuson J."/>
            <person name="Mondo S."/>
            <person name="Nolan M."/>
            <person name="Ohm R."/>
            <person name="Pangilinan J."/>
            <person name="Park H.-J."/>
            <person name="Ramirez L."/>
            <person name="Alfaro M."/>
            <person name="Sun H."/>
            <person name="Tritt A."/>
            <person name="Yoshinaga Y."/>
            <person name="Zwiers L.-H."/>
            <person name="Turgeon B."/>
            <person name="Goodwin S."/>
            <person name="Spatafora J."/>
            <person name="Crous P."/>
            <person name="Grigoriev I."/>
        </authorList>
    </citation>
    <scope>NUCLEOTIDE SEQUENCE</scope>
    <source>
        <strain evidence="3">CBS 123094</strain>
    </source>
</reference>
<dbReference type="Pfam" id="PF10680">
    <property type="entry name" value="RRN9"/>
    <property type="match status" value="1"/>
</dbReference>
<feature type="region of interest" description="Disordered" evidence="1">
    <location>
        <begin position="1"/>
        <end position="34"/>
    </location>
</feature>
<evidence type="ECO:0000313" key="3">
    <source>
        <dbReference type="EMBL" id="KAF2000654.1"/>
    </source>
</evidence>
<feature type="compositionally biased region" description="Acidic residues" evidence="1">
    <location>
        <begin position="1"/>
        <end position="12"/>
    </location>
</feature>